<proteinExistence type="predicted"/>
<name>A0A0K1PTD9_9BACT</name>
<evidence type="ECO:0000256" key="1">
    <source>
        <dbReference type="SAM" id="MobiDB-lite"/>
    </source>
</evidence>
<feature type="compositionally biased region" description="Pro residues" evidence="1">
    <location>
        <begin position="145"/>
        <end position="167"/>
    </location>
</feature>
<dbReference type="Proteomes" id="UP000064967">
    <property type="component" value="Chromosome"/>
</dbReference>
<reference evidence="3 4" key="1">
    <citation type="submission" date="2015-08" db="EMBL/GenBank/DDBJ databases">
        <authorList>
            <person name="Babu N.S."/>
            <person name="Beckwith C.J."/>
            <person name="Beseler K.G."/>
            <person name="Brison A."/>
            <person name="Carone J.V."/>
            <person name="Caskin T.P."/>
            <person name="Diamond M."/>
            <person name="Durham M.E."/>
            <person name="Foxe J.M."/>
            <person name="Go M."/>
            <person name="Henderson B.A."/>
            <person name="Jones I.B."/>
            <person name="McGettigan J.A."/>
            <person name="Micheletti S.J."/>
            <person name="Nasrallah M.E."/>
            <person name="Ortiz D."/>
            <person name="Piller C.R."/>
            <person name="Privatt S.R."/>
            <person name="Schneider S.L."/>
            <person name="Sharp S."/>
            <person name="Smith T.C."/>
            <person name="Stanton J.D."/>
            <person name="Ullery H.E."/>
            <person name="Wilson R.J."/>
            <person name="Serrano M.G."/>
            <person name="Buck G."/>
            <person name="Lee V."/>
            <person name="Wang Y."/>
            <person name="Carvalho R."/>
            <person name="Voegtly L."/>
            <person name="Shi R."/>
            <person name="Duckworth R."/>
            <person name="Johnson A."/>
            <person name="Loviza R."/>
            <person name="Walstead R."/>
            <person name="Shah Z."/>
            <person name="Kiflezghi M."/>
            <person name="Wade K."/>
            <person name="Ball S.L."/>
            <person name="Bradley K.W."/>
            <person name="Asai D.J."/>
            <person name="Bowman C.A."/>
            <person name="Russell D.A."/>
            <person name="Pope W.H."/>
            <person name="Jacobs-Sera D."/>
            <person name="Hendrix R.W."/>
            <person name="Hatfull G.F."/>
        </authorList>
    </citation>
    <scope>NUCLEOTIDE SEQUENCE [LARGE SCALE GENOMIC DNA]</scope>
    <source>
        <strain evidence="3 4">DSM 27648</strain>
    </source>
</reference>
<dbReference type="EMBL" id="CP012333">
    <property type="protein sequence ID" value="AKU96399.1"/>
    <property type="molecule type" value="Genomic_DNA"/>
</dbReference>
<accession>A0A0K1PTD9</accession>
<feature type="signal peptide" evidence="2">
    <location>
        <begin position="1"/>
        <end position="25"/>
    </location>
</feature>
<feature type="region of interest" description="Disordered" evidence="1">
    <location>
        <begin position="140"/>
        <end position="172"/>
    </location>
</feature>
<feature type="chain" id="PRO_5005466324" description="Flagellar hook-length control protein FliK" evidence="2">
    <location>
        <begin position="26"/>
        <end position="388"/>
    </location>
</feature>
<dbReference type="AlphaFoldDB" id="A0A0K1PTD9"/>
<evidence type="ECO:0008006" key="5">
    <source>
        <dbReference type="Google" id="ProtNLM"/>
    </source>
</evidence>
<protein>
    <recommendedName>
        <fullName evidence="5">Flagellar hook-length control protein FliK</fullName>
    </recommendedName>
</protein>
<evidence type="ECO:0000256" key="2">
    <source>
        <dbReference type="SAM" id="SignalP"/>
    </source>
</evidence>
<organism evidence="3 4">
    <name type="scientific">Labilithrix luteola</name>
    <dbReference type="NCBI Taxonomy" id="1391654"/>
    <lineage>
        <taxon>Bacteria</taxon>
        <taxon>Pseudomonadati</taxon>
        <taxon>Myxococcota</taxon>
        <taxon>Polyangia</taxon>
        <taxon>Polyangiales</taxon>
        <taxon>Labilitrichaceae</taxon>
        <taxon>Labilithrix</taxon>
    </lineage>
</organism>
<dbReference type="STRING" id="1391654.AKJ09_03063"/>
<keyword evidence="2" id="KW-0732">Signal</keyword>
<evidence type="ECO:0000313" key="3">
    <source>
        <dbReference type="EMBL" id="AKU96399.1"/>
    </source>
</evidence>
<evidence type="ECO:0000313" key="4">
    <source>
        <dbReference type="Proteomes" id="UP000064967"/>
    </source>
</evidence>
<dbReference type="KEGG" id="llu:AKJ09_03063"/>
<gene>
    <name evidence="3" type="ORF">AKJ09_03063</name>
</gene>
<sequence>MTWRSKACGVLASILVVSASPLARADEPSRSSRVSRHVVELNVTGGQDDVAVLDATIRELLGRLQLVVTHGPALDRSTVLARVSVAMTSVGGARVEVIDARDGHVVMQRTVPKEGSSSITREAIAHAVQSAVEAQLLDAEAPAAEPAPAPAAPESPSPAPAPAPTPATMPLEQAPPEALKDVVVEKPASRSTMALDVATFGGFGPIARGSGIVPRVGAGVTLASRAGVRPALTLIGAYALPFDNDAAFVSSRTSFVSIRALPSLQLVGFSQVAIDLSAGGGFDVLSVQPTSTVLPASALGQDTSRIDPLLTSMLTARIGIVPGVVLLASAGIDVDLSTRAYIVDNAGTRTEVLSPWRVRPAIVLGFAFTALGPAAFAAPDEPKQGGRS</sequence>
<keyword evidence="4" id="KW-1185">Reference proteome</keyword>